<dbReference type="AlphaFoldDB" id="A0AA35JN52"/>
<reference evidence="1" key="1">
    <citation type="submission" date="2022-12" db="EMBL/GenBank/DDBJ databases">
        <authorList>
            <person name="Alioto T."/>
            <person name="Alioto T."/>
            <person name="Gomez Garrido J."/>
        </authorList>
    </citation>
    <scope>NUCLEOTIDE SEQUENCE</scope>
</reference>
<dbReference type="Proteomes" id="UP001178461">
    <property type="component" value="Chromosome 1"/>
</dbReference>
<sequence>MVPTETAVIPNQHPVKASTTIIPEEVGYIPVYLTASLVHTLPPQMASAHNSMAAETGYPTMPTFVYLPSWNYRQDLTDKGVQKFTGALKIIHRGKPPFCKPSKTWDCPQRRS</sequence>
<protein>
    <submittedName>
        <fullName evidence="1">Uncharacterized protein</fullName>
    </submittedName>
</protein>
<evidence type="ECO:0000313" key="2">
    <source>
        <dbReference type="Proteomes" id="UP001178461"/>
    </source>
</evidence>
<accession>A0AA35JN52</accession>
<dbReference type="EMBL" id="OX395126">
    <property type="protein sequence ID" value="CAI5763070.1"/>
    <property type="molecule type" value="Genomic_DNA"/>
</dbReference>
<evidence type="ECO:0000313" key="1">
    <source>
        <dbReference type="EMBL" id="CAI5763070.1"/>
    </source>
</evidence>
<gene>
    <name evidence="1" type="ORF">PODLI_1B020088</name>
</gene>
<proteinExistence type="predicted"/>
<keyword evidence="2" id="KW-1185">Reference proteome</keyword>
<name>A0AA35JN52_9SAUR</name>
<organism evidence="1 2">
    <name type="scientific">Podarcis lilfordi</name>
    <name type="common">Lilford's wall lizard</name>
    <dbReference type="NCBI Taxonomy" id="74358"/>
    <lineage>
        <taxon>Eukaryota</taxon>
        <taxon>Metazoa</taxon>
        <taxon>Chordata</taxon>
        <taxon>Craniata</taxon>
        <taxon>Vertebrata</taxon>
        <taxon>Euteleostomi</taxon>
        <taxon>Lepidosauria</taxon>
        <taxon>Squamata</taxon>
        <taxon>Bifurcata</taxon>
        <taxon>Unidentata</taxon>
        <taxon>Episquamata</taxon>
        <taxon>Laterata</taxon>
        <taxon>Lacertibaenia</taxon>
        <taxon>Lacertidae</taxon>
        <taxon>Podarcis</taxon>
    </lineage>
</organism>